<dbReference type="EMBL" id="SNRW01001037">
    <property type="protein sequence ID" value="KAA6398088.1"/>
    <property type="molecule type" value="Genomic_DNA"/>
</dbReference>
<name>A0A5J4WT14_9EUKA</name>
<comment type="caution">
    <text evidence="1">The sequence shown here is derived from an EMBL/GenBank/DDBJ whole genome shotgun (WGS) entry which is preliminary data.</text>
</comment>
<evidence type="ECO:0000313" key="2">
    <source>
        <dbReference type="Proteomes" id="UP000324800"/>
    </source>
</evidence>
<evidence type="ECO:0000313" key="1">
    <source>
        <dbReference type="EMBL" id="KAA6398088.1"/>
    </source>
</evidence>
<gene>
    <name evidence="1" type="ORF">EZS28_006382</name>
</gene>
<reference evidence="1 2" key="1">
    <citation type="submission" date="2019-03" db="EMBL/GenBank/DDBJ databases">
        <title>Single cell metagenomics reveals metabolic interactions within the superorganism composed of flagellate Streblomastix strix and complex community of Bacteroidetes bacteria on its surface.</title>
        <authorList>
            <person name="Treitli S.C."/>
            <person name="Kolisko M."/>
            <person name="Husnik F."/>
            <person name="Keeling P."/>
            <person name="Hampl V."/>
        </authorList>
    </citation>
    <scope>NUCLEOTIDE SEQUENCE [LARGE SCALE GENOMIC DNA]</scope>
    <source>
        <strain evidence="1">ST1C</strain>
    </source>
</reference>
<dbReference type="InterPro" id="IPR036397">
    <property type="entry name" value="RNaseH_sf"/>
</dbReference>
<dbReference type="GO" id="GO:0003676">
    <property type="term" value="F:nucleic acid binding"/>
    <property type="evidence" value="ECO:0007669"/>
    <property type="project" value="InterPro"/>
</dbReference>
<sequence length="199" mass="23280">KNKSQAQILEELLKRFDKSKRYIEIAEDSIKLTIETILKQPRRLNLKEFVQEIEIQDSDNEIPVIIDSAEKIQYGVRTIQDCKSQENIEKASQNLVQNQNVTHIRGDEEKGFASNQLMQFYIKNNIVTYFENGSRELANNNRIVDSVIRTIRNAFGYDDRDFSNPKLMQQMVELYNDTPHGAFDNQFTPKQVNSLQELY</sequence>
<accession>A0A5J4WT14</accession>
<dbReference type="Gene3D" id="3.30.420.10">
    <property type="entry name" value="Ribonuclease H-like superfamily/Ribonuclease H"/>
    <property type="match status" value="1"/>
</dbReference>
<dbReference type="Proteomes" id="UP000324800">
    <property type="component" value="Unassembled WGS sequence"/>
</dbReference>
<dbReference type="AlphaFoldDB" id="A0A5J4WT14"/>
<evidence type="ECO:0008006" key="3">
    <source>
        <dbReference type="Google" id="ProtNLM"/>
    </source>
</evidence>
<organism evidence="1 2">
    <name type="scientific">Streblomastix strix</name>
    <dbReference type="NCBI Taxonomy" id="222440"/>
    <lineage>
        <taxon>Eukaryota</taxon>
        <taxon>Metamonada</taxon>
        <taxon>Preaxostyla</taxon>
        <taxon>Oxymonadida</taxon>
        <taxon>Streblomastigidae</taxon>
        <taxon>Streblomastix</taxon>
    </lineage>
</organism>
<feature type="non-terminal residue" evidence="1">
    <location>
        <position position="1"/>
    </location>
</feature>
<dbReference type="OrthoDB" id="2186513at2759"/>
<proteinExistence type="predicted"/>
<protein>
    <recommendedName>
        <fullName evidence="3">Integrase catalytic domain-containing protein</fullName>
    </recommendedName>
</protein>